<evidence type="ECO:0008006" key="4">
    <source>
        <dbReference type="Google" id="ProtNLM"/>
    </source>
</evidence>
<organism evidence="2 3">
    <name type="scientific">Paenibacillus alvei</name>
    <name type="common">Bacillus alvei</name>
    <dbReference type="NCBI Taxonomy" id="44250"/>
    <lineage>
        <taxon>Bacteria</taxon>
        <taxon>Bacillati</taxon>
        <taxon>Bacillota</taxon>
        <taxon>Bacilli</taxon>
        <taxon>Bacillales</taxon>
        <taxon>Paenibacillaceae</taxon>
        <taxon>Paenibacillus</taxon>
    </lineage>
</organism>
<dbReference type="Proteomes" id="UP001527181">
    <property type="component" value="Unassembled WGS sequence"/>
</dbReference>
<dbReference type="InterPro" id="IPR046720">
    <property type="entry name" value="DUF6612"/>
</dbReference>
<name>A0ABT4H433_PAEAL</name>
<gene>
    <name evidence="2" type="ORF">M5X12_24855</name>
</gene>
<sequence>MKRGLKSALALIFALALIITGCGAKSSPKELIEGSLGKSLDMKSYAFNTSIKLEDLQVDNGSAALDPNAKMVLNMLKNAELSVNGVVQQEPIKMEANVEISLKGDMEMKFSLPFSMDENKMWVKIPNIPMLAGQIPDELVGKTVELDLKKLAEDSGQEMPSAKDLKAMQNLSNDLFKALLGKFDEKTYFSIVEKKDAGLPESVDAKQIVKFNVTNENLEQFVTTFVKDALPAIADVLGKEEYSKLLKVEKDQVEKMKQEMKTDDSELKKGIEEMKKSLKINELSVTTAVNKDQYPAYQVVVANLDVTGDDGVKSKIAARLTSELSKINEKVEFKPVPSDVLTMEQLQQMFGGY</sequence>
<evidence type="ECO:0000313" key="3">
    <source>
        <dbReference type="Proteomes" id="UP001527181"/>
    </source>
</evidence>
<keyword evidence="3" id="KW-1185">Reference proteome</keyword>
<dbReference type="PROSITE" id="PS51257">
    <property type="entry name" value="PROKAR_LIPOPROTEIN"/>
    <property type="match status" value="1"/>
</dbReference>
<dbReference type="Pfam" id="PF20316">
    <property type="entry name" value="DUF6612"/>
    <property type="match status" value="1"/>
</dbReference>
<evidence type="ECO:0000256" key="1">
    <source>
        <dbReference type="SAM" id="Coils"/>
    </source>
</evidence>
<feature type="coiled-coil region" evidence="1">
    <location>
        <begin position="239"/>
        <end position="266"/>
    </location>
</feature>
<reference evidence="2 3" key="1">
    <citation type="submission" date="2022-05" db="EMBL/GenBank/DDBJ databases">
        <title>Genome Sequencing of Bee-Associated Microbes.</title>
        <authorList>
            <person name="Dunlap C."/>
        </authorList>
    </citation>
    <scope>NUCLEOTIDE SEQUENCE [LARGE SCALE GENOMIC DNA]</scope>
    <source>
        <strain evidence="2 3">NRRL B-04010</strain>
    </source>
</reference>
<keyword evidence="1" id="KW-0175">Coiled coil</keyword>
<dbReference type="EMBL" id="JAMDNP010000066">
    <property type="protein sequence ID" value="MCY9763743.1"/>
    <property type="molecule type" value="Genomic_DNA"/>
</dbReference>
<comment type="caution">
    <text evidence="2">The sequence shown here is derived from an EMBL/GenBank/DDBJ whole genome shotgun (WGS) entry which is preliminary data.</text>
</comment>
<proteinExistence type="predicted"/>
<evidence type="ECO:0000313" key="2">
    <source>
        <dbReference type="EMBL" id="MCY9763743.1"/>
    </source>
</evidence>
<protein>
    <recommendedName>
        <fullName evidence="4">Lipoprotein</fullName>
    </recommendedName>
</protein>
<dbReference type="RefSeq" id="WP_268598198.1">
    <property type="nucleotide sequence ID" value="NZ_JAKOBS010000043.1"/>
</dbReference>
<accession>A0ABT4H433</accession>